<evidence type="ECO:0000256" key="3">
    <source>
        <dbReference type="ARBA" id="ARBA00022448"/>
    </source>
</evidence>
<evidence type="ECO:0000256" key="1">
    <source>
        <dbReference type="ARBA" id="ARBA00004651"/>
    </source>
</evidence>
<feature type="compositionally biased region" description="Acidic residues" evidence="8">
    <location>
        <begin position="37"/>
        <end position="60"/>
    </location>
</feature>
<dbReference type="GO" id="GO:0055085">
    <property type="term" value="P:transmembrane transport"/>
    <property type="evidence" value="ECO:0007669"/>
    <property type="project" value="TreeGrafter"/>
</dbReference>
<protein>
    <recommendedName>
        <fullName evidence="12">AI-2E family transporter</fullName>
    </recommendedName>
</protein>
<dbReference type="STRING" id="446470.Snas_0238"/>
<evidence type="ECO:0008006" key="12">
    <source>
        <dbReference type="Google" id="ProtNLM"/>
    </source>
</evidence>
<feature type="transmembrane region" description="Helical" evidence="9">
    <location>
        <begin position="300"/>
        <end position="328"/>
    </location>
</feature>
<evidence type="ECO:0000256" key="7">
    <source>
        <dbReference type="ARBA" id="ARBA00023136"/>
    </source>
</evidence>
<keyword evidence="7 9" id="KW-0472">Membrane</keyword>
<dbReference type="PANTHER" id="PTHR21716:SF53">
    <property type="entry name" value="PERMEASE PERM-RELATED"/>
    <property type="match status" value="1"/>
</dbReference>
<comment type="subcellular location">
    <subcellularLocation>
        <location evidence="1">Cell membrane</location>
        <topology evidence="1">Multi-pass membrane protein</topology>
    </subcellularLocation>
</comment>
<keyword evidence="5 9" id="KW-0812">Transmembrane</keyword>
<dbReference type="KEGG" id="sna:Snas_0238"/>
<keyword evidence="4" id="KW-1003">Cell membrane</keyword>
<dbReference type="RefSeq" id="WP_013015528.1">
    <property type="nucleotide sequence ID" value="NC_013947.1"/>
</dbReference>
<feature type="transmembrane region" description="Helical" evidence="9">
    <location>
        <begin position="74"/>
        <end position="92"/>
    </location>
</feature>
<evidence type="ECO:0000256" key="5">
    <source>
        <dbReference type="ARBA" id="ARBA00022692"/>
    </source>
</evidence>
<feature type="transmembrane region" description="Helical" evidence="9">
    <location>
        <begin position="98"/>
        <end position="120"/>
    </location>
</feature>
<sequence length="421" mass="45405">MSRFARFRMRASQTWARLRTNPYVERYEQVRRRNEDPELDDVPDEVEEEFADADEVEPPDPEGVPHGVKVAAGWSWRALVIAAAVVGVLYLASILSFVVIPILVSLLLAAMLQPLVALLVKAHVPRSIAAAIVLIAGIAAVAGVLTLVINQFVANIDTLVDSVQKGLLNLQDWAKYGPLHLEQKQINNFFSEFQTVITDWLSDNQSILAGTAVESLGIVFNILTGAFLVLFTTFFFMRDGRRIWTFLVRMLPERAHEPLLHAGFASWRTLVSFVRATILVAFIDAVGIGAWLMFLDIELAIPLAALVFLGAFIPIIGATVSGIVAVLVALVGDDWVTALLVLAGVIVVQQVEGHLLQPLLMGRAVSVHPLAIVLAVAAGVVLAGPIGALIAVPIVAVLNNGIKALRAHAHPPDETPGNVAA</sequence>
<evidence type="ECO:0000256" key="4">
    <source>
        <dbReference type="ARBA" id="ARBA00022475"/>
    </source>
</evidence>
<organism evidence="10 11">
    <name type="scientific">Stackebrandtia nassauensis (strain DSM 44728 / CIP 108903 / NRRL B-16338 / NBRC 102104 / LLR-40K-21)</name>
    <dbReference type="NCBI Taxonomy" id="446470"/>
    <lineage>
        <taxon>Bacteria</taxon>
        <taxon>Bacillati</taxon>
        <taxon>Actinomycetota</taxon>
        <taxon>Actinomycetes</taxon>
        <taxon>Glycomycetales</taxon>
        <taxon>Glycomycetaceae</taxon>
        <taxon>Stackebrandtia</taxon>
    </lineage>
</organism>
<proteinExistence type="inferred from homology"/>
<evidence type="ECO:0000313" key="10">
    <source>
        <dbReference type="EMBL" id="ADD39957.1"/>
    </source>
</evidence>
<dbReference type="Proteomes" id="UP000000844">
    <property type="component" value="Chromosome"/>
</dbReference>
<dbReference type="EMBL" id="CP001778">
    <property type="protein sequence ID" value="ADD39957.1"/>
    <property type="molecule type" value="Genomic_DNA"/>
</dbReference>
<reference evidence="10 11" key="1">
    <citation type="journal article" date="2009" name="Stand. Genomic Sci.">
        <title>Complete genome sequence of Stackebrandtia nassauensis type strain (LLR-40K-21).</title>
        <authorList>
            <person name="Munk C."/>
            <person name="Lapidus A."/>
            <person name="Copeland A."/>
            <person name="Jando M."/>
            <person name="Mayilraj S."/>
            <person name="Glavina Del Rio T."/>
            <person name="Nolan M."/>
            <person name="Chen F."/>
            <person name="Lucas S."/>
            <person name="Tice H."/>
            <person name="Cheng J.F."/>
            <person name="Han C."/>
            <person name="Detter J.C."/>
            <person name="Bruce D."/>
            <person name="Goodwin L."/>
            <person name="Chain P."/>
            <person name="Pitluck S."/>
            <person name="Goker M."/>
            <person name="Ovchinikova G."/>
            <person name="Pati A."/>
            <person name="Ivanova N."/>
            <person name="Mavromatis K."/>
            <person name="Chen A."/>
            <person name="Palaniappan K."/>
            <person name="Land M."/>
            <person name="Hauser L."/>
            <person name="Chang Y.J."/>
            <person name="Jeffries C.D."/>
            <person name="Bristow J."/>
            <person name="Eisen J.A."/>
            <person name="Markowitz V."/>
            <person name="Hugenholtz P."/>
            <person name="Kyrpides N.C."/>
            <person name="Klenk H.P."/>
        </authorList>
    </citation>
    <scope>NUCLEOTIDE SEQUENCE [LARGE SCALE GENOMIC DNA]</scope>
    <source>
        <strain evidence="11">DSM 44728 / CIP 108903 / NRRL B-16338 / NBRC 102104 / LLR-40K-21</strain>
    </source>
</reference>
<keyword evidence="11" id="KW-1185">Reference proteome</keyword>
<feature type="transmembrane region" description="Helical" evidence="9">
    <location>
        <begin position="371"/>
        <end position="398"/>
    </location>
</feature>
<keyword evidence="3" id="KW-0813">Transport</keyword>
<feature type="transmembrane region" description="Helical" evidence="9">
    <location>
        <begin position="335"/>
        <end position="351"/>
    </location>
</feature>
<dbReference type="Pfam" id="PF01594">
    <property type="entry name" value="AI-2E_transport"/>
    <property type="match status" value="1"/>
</dbReference>
<dbReference type="InterPro" id="IPR002549">
    <property type="entry name" value="AI-2E-like"/>
</dbReference>
<comment type="similarity">
    <text evidence="2">Belongs to the autoinducer-2 exporter (AI-2E) (TC 2.A.86) family.</text>
</comment>
<dbReference type="PANTHER" id="PTHR21716">
    <property type="entry name" value="TRANSMEMBRANE PROTEIN"/>
    <property type="match status" value="1"/>
</dbReference>
<evidence type="ECO:0000256" key="2">
    <source>
        <dbReference type="ARBA" id="ARBA00009773"/>
    </source>
</evidence>
<dbReference type="HOGENOM" id="CLU_031275_3_2_11"/>
<accession>D3Q2Y7</accession>
<name>D3Q2Y7_STANL</name>
<keyword evidence="6 9" id="KW-1133">Transmembrane helix</keyword>
<evidence type="ECO:0000256" key="6">
    <source>
        <dbReference type="ARBA" id="ARBA00022989"/>
    </source>
</evidence>
<feature type="transmembrane region" description="Helical" evidence="9">
    <location>
        <begin position="273"/>
        <end position="294"/>
    </location>
</feature>
<evidence type="ECO:0000313" key="11">
    <source>
        <dbReference type="Proteomes" id="UP000000844"/>
    </source>
</evidence>
<feature type="transmembrane region" description="Helical" evidence="9">
    <location>
        <begin position="127"/>
        <end position="149"/>
    </location>
</feature>
<dbReference type="GO" id="GO:0005886">
    <property type="term" value="C:plasma membrane"/>
    <property type="evidence" value="ECO:0007669"/>
    <property type="project" value="UniProtKB-SubCell"/>
</dbReference>
<feature type="region of interest" description="Disordered" evidence="8">
    <location>
        <begin position="30"/>
        <end position="63"/>
    </location>
</feature>
<dbReference type="AlphaFoldDB" id="D3Q2Y7"/>
<gene>
    <name evidence="10" type="ordered locus">Snas_0238</name>
</gene>
<evidence type="ECO:0000256" key="9">
    <source>
        <dbReference type="SAM" id="Phobius"/>
    </source>
</evidence>
<feature type="transmembrane region" description="Helical" evidence="9">
    <location>
        <begin position="218"/>
        <end position="237"/>
    </location>
</feature>
<dbReference type="eggNOG" id="COG0628">
    <property type="taxonomic scope" value="Bacteria"/>
</dbReference>
<evidence type="ECO:0000256" key="8">
    <source>
        <dbReference type="SAM" id="MobiDB-lite"/>
    </source>
</evidence>